<feature type="signal peptide" evidence="2">
    <location>
        <begin position="1"/>
        <end position="18"/>
    </location>
</feature>
<feature type="compositionally biased region" description="Polar residues" evidence="1">
    <location>
        <begin position="109"/>
        <end position="124"/>
    </location>
</feature>
<evidence type="ECO:0000256" key="1">
    <source>
        <dbReference type="SAM" id="MobiDB-lite"/>
    </source>
</evidence>
<evidence type="ECO:0000313" key="4">
    <source>
        <dbReference type="WBParaSite" id="GPLIN_000089900"/>
    </source>
</evidence>
<feature type="region of interest" description="Disordered" evidence="1">
    <location>
        <begin position="105"/>
        <end position="126"/>
    </location>
</feature>
<dbReference type="Proteomes" id="UP000050741">
    <property type="component" value="Unassembled WGS sequence"/>
</dbReference>
<name>A0A183BJX0_GLOPA</name>
<reference evidence="3" key="1">
    <citation type="submission" date="2013-12" db="EMBL/GenBank/DDBJ databases">
        <authorList>
            <person name="Aslett M."/>
        </authorList>
    </citation>
    <scope>NUCLEOTIDE SEQUENCE [LARGE SCALE GENOMIC DNA]</scope>
    <source>
        <strain evidence="3">Lindley</strain>
    </source>
</reference>
<organism evidence="3 4">
    <name type="scientific">Globodera pallida</name>
    <name type="common">Potato cyst nematode worm</name>
    <name type="synonym">Heterodera pallida</name>
    <dbReference type="NCBI Taxonomy" id="36090"/>
    <lineage>
        <taxon>Eukaryota</taxon>
        <taxon>Metazoa</taxon>
        <taxon>Ecdysozoa</taxon>
        <taxon>Nematoda</taxon>
        <taxon>Chromadorea</taxon>
        <taxon>Rhabditida</taxon>
        <taxon>Tylenchina</taxon>
        <taxon>Tylenchomorpha</taxon>
        <taxon>Tylenchoidea</taxon>
        <taxon>Heteroderidae</taxon>
        <taxon>Heteroderinae</taxon>
        <taxon>Globodera</taxon>
    </lineage>
</organism>
<proteinExistence type="predicted"/>
<evidence type="ECO:0000313" key="3">
    <source>
        <dbReference type="Proteomes" id="UP000050741"/>
    </source>
</evidence>
<reference evidence="4" key="3">
    <citation type="submission" date="2016-06" db="UniProtKB">
        <authorList>
            <consortium name="WormBaseParasite"/>
        </authorList>
    </citation>
    <scope>IDENTIFICATION</scope>
</reference>
<accession>A0A183BJX0</accession>
<keyword evidence="3" id="KW-1185">Reference proteome</keyword>
<sequence>MPMFRYALIMFLSSLIQNRTVAPLEEWETSCQKLEEWEASCQLHVLTVSNWNNNITLDHLGFIGAINGALNVFLYEGIGEELNTFIFEVKLELIKKVDWTTSGNKKELGNNSNQCESSKQSYKQQPHIDGDEFVEFSRNFKLEWKKIEQHLDKLKSFDDIEHYRRRLNDLAESAMNGTAPIKGIITKNDIGMFDGAAFNVLVRLEHEKLDNTDFSCAELEKAVEQDKEMVSNAYQVKNADE</sequence>
<protein>
    <submittedName>
        <fullName evidence="4">Uncharacterized protein</fullName>
    </submittedName>
</protein>
<reference evidence="3" key="2">
    <citation type="submission" date="2014-05" db="EMBL/GenBank/DDBJ databases">
        <title>The genome and life-stage specific transcriptomes of Globodera pallida elucidate key aspects of plant parasitism by a cyst nematode.</title>
        <authorList>
            <person name="Cotton J.A."/>
            <person name="Lilley C.J."/>
            <person name="Jones L.M."/>
            <person name="Kikuchi T."/>
            <person name="Reid A.J."/>
            <person name="Thorpe P."/>
            <person name="Tsai I.J."/>
            <person name="Beasley H."/>
            <person name="Blok V."/>
            <person name="Cock P.J.A."/>
            <person name="Van den Akker S.E."/>
            <person name="Holroyd N."/>
            <person name="Hunt M."/>
            <person name="Mantelin S."/>
            <person name="Naghra H."/>
            <person name="Pain A."/>
            <person name="Palomares-Rius J.E."/>
            <person name="Zarowiecki M."/>
            <person name="Berriman M."/>
            <person name="Jones J.T."/>
            <person name="Urwin P.E."/>
        </authorList>
    </citation>
    <scope>NUCLEOTIDE SEQUENCE [LARGE SCALE GENOMIC DNA]</scope>
    <source>
        <strain evidence="3">Lindley</strain>
    </source>
</reference>
<dbReference type="WBParaSite" id="GPLIN_000089900">
    <property type="protein sequence ID" value="GPLIN_000089900"/>
    <property type="gene ID" value="GPLIN_000089900"/>
</dbReference>
<feature type="chain" id="PRO_5008146239" evidence="2">
    <location>
        <begin position="19"/>
        <end position="241"/>
    </location>
</feature>
<evidence type="ECO:0000256" key="2">
    <source>
        <dbReference type="SAM" id="SignalP"/>
    </source>
</evidence>
<dbReference type="AlphaFoldDB" id="A0A183BJX0"/>
<keyword evidence="2" id="KW-0732">Signal</keyword>